<accession>A0A1E3NDE5</accession>
<evidence type="ECO:0000256" key="4">
    <source>
        <dbReference type="ARBA" id="ARBA00023242"/>
    </source>
</evidence>
<dbReference type="GO" id="GO:0000972">
    <property type="term" value="P:transcription-dependent tethering of RNA polymerase II gene DNA at nuclear periphery"/>
    <property type="evidence" value="ECO:0007669"/>
    <property type="project" value="TreeGrafter"/>
</dbReference>
<evidence type="ECO:0000313" key="6">
    <source>
        <dbReference type="EMBL" id="ODQ44151.1"/>
    </source>
</evidence>
<evidence type="ECO:0000313" key="7">
    <source>
        <dbReference type="Proteomes" id="UP000094455"/>
    </source>
</evidence>
<dbReference type="GeneID" id="30178765"/>
<feature type="region of interest" description="Disordered" evidence="5">
    <location>
        <begin position="1"/>
        <end position="27"/>
    </location>
</feature>
<evidence type="ECO:0000256" key="5">
    <source>
        <dbReference type="SAM" id="MobiDB-lite"/>
    </source>
</evidence>
<proteinExistence type="inferred from homology"/>
<dbReference type="RefSeq" id="XP_019015264.1">
    <property type="nucleotide sequence ID" value="XM_019162078.1"/>
</dbReference>
<dbReference type="GO" id="GO:0016973">
    <property type="term" value="P:poly(A)+ mRNA export from nucleus"/>
    <property type="evidence" value="ECO:0007669"/>
    <property type="project" value="TreeGrafter"/>
</dbReference>
<dbReference type="EMBL" id="KV454009">
    <property type="protein sequence ID" value="ODQ44151.1"/>
    <property type="molecule type" value="Genomic_DNA"/>
</dbReference>
<keyword evidence="3" id="KW-0813">Transport</keyword>
<dbReference type="Proteomes" id="UP000094455">
    <property type="component" value="Unassembled WGS sequence"/>
</dbReference>
<dbReference type="PANTHER" id="PTHR13405">
    <property type="entry name" value="NUCLEAR PORE COMPLEX PROTEIN NUP133"/>
    <property type="match status" value="1"/>
</dbReference>
<dbReference type="GO" id="GO:0031080">
    <property type="term" value="C:nuclear pore outer ring"/>
    <property type="evidence" value="ECO:0007669"/>
    <property type="project" value="TreeGrafter"/>
</dbReference>
<evidence type="ECO:0000256" key="1">
    <source>
        <dbReference type="ARBA" id="ARBA00004123"/>
    </source>
</evidence>
<evidence type="ECO:0000256" key="3">
    <source>
        <dbReference type="ARBA" id="ARBA00022448"/>
    </source>
</evidence>
<protein>
    <submittedName>
        <fullName evidence="6">Uncharacterized protein</fullName>
    </submittedName>
</protein>
<keyword evidence="7" id="KW-1185">Reference proteome</keyword>
<comment type="similarity">
    <text evidence="2">Belongs to the nucleoporin Nup133 family.</text>
</comment>
<name>A0A1E3NDE5_9ASCO</name>
<feature type="compositionally biased region" description="Polar residues" evidence="5">
    <location>
        <begin position="10"/>
        <end position="27"/>
    </location>
</feature>
<evidence type="ECO:0000256" key="2">
    <source>
        <dbReference type="ARBA" id="ARBA00005569"/>
    </source>
</evidence>
<dbReference type="GO" id="GO:0006606">
    <property type="term" value="P:protein import into nucleus"/>
    <property type="evidence" value="ECO:0007669"/>
    <property type="project" value="TreeGrafter"/>
</dbReference>
<keyword evidence="4" id="KW-0539">Nucleus</keyword>
<dbReference type="Gene3D" id="1.20.58.1380">
    <property type="match status" value="1"/>
</dbReference>
<dbReference type="PANTHER" id="PTHR13405:SF11">
    <property type="entry name" value="NUCLEAR PORE COMPLEX PROTEIN NUP133"/>
    <property type="match status" value="1"/>
</dbReference>
<dbReference type="InterPro" id="IPR015943">
    <property type="entry name" value="WD40/YVTN_repeat-like_dom_sf"/>
</dbReference>
<dbReference type="GO" id="GO:0017056">
    <property type="term" value="F:structural constituent of nuclear pore"/>
    <property type="evidence" value="ECO:0007669"/>
    <property type="project" value="InterPro"/>
</dbReference>
<sequence>MEQLKFTANRFKNTAATENSNKQGQHENSQLLANNNENTLKTHSQAPLLDTPHYSLSNHYWKLPELEDGESVVSFEAATDSIAILITSSRVLIYDYQSFEKRPYTFQFRYNSNDYNIPPLCSLLPNPLNALKPDLVIIEPISGALHFFEAIKLAPSLRLLQNKLQDKISLHNAEFLTRMQLFEDNCLLVTTSQKRVIYVTFKDQFGDLSINYFQVYNNRPLISFMLSKTYSIKEYANSSHIVSVKCADVSPVMKTLIVLESTGHVTFIDHLKTSTTFTTKSSFNLDLILKGSNLKFMDFQFVLQKNIGIFLVLDPETNSLFNAYFDFCDEKSDPVNLYSSVISSIPKSESIVSPKLFLLEGENSLLTQNNNRLIVSSLNHSKLPHAWTEVIILKQSVHIYSAVRIESLSNTIVLATDKGLILFELKSLGDSSNTQAYVKEHLLQYLKFSQSSSPVVFSLKETLLPITQDDIRNVLNQVLDELLEDNSNAISTDLSVDENLFQRVEMVKKTVVYVSQNYEINEDEKMRVKLLDTCELLSLTRKFFELIIDRDLFEVVSTILKEMKFYGKIDYYFQKNPKNILLLISEYLKLSKNVGNEVQLKNLTSLLSDLFVDALIKLDDDIKEYLNNSGISTIFIDHYDLISNIDDVTRMVYNLKLTEEEMIFNYGEILIGLCCFLYYTTNEIIAYLNLHNTSNAYDDHLAKYSKLLDSHKDKWIHSFIVLKKQNDIIPLVNKYDDFQSLSALLESKREIIQNLYNTQEISDIEFANLSADIEIEFDEYFDQYEYTFAKSLFLHYIHCNKIDILLTCFEKHSDLLDKFLSSDIKYYDFAWIQDIKLQRFDSVSNDMSLYLSERLNNPIKAKKIQTSIAKLATLCGTQDDELRCTRLKGYDCSLSLLSIQQYVYFQLKNLGLFRKDFDTTSLFKTPYLTQNNFCYLPTEVQNTFQNLSKNISVSVSEIIDFISLASFPTNTSLAQLSLGMNQCDTEVEGIAQDFSLNEDDIIENDGLKSLASEFIITTYIKLFSFLKNYVPLKHKSNLLETVDADGPTLEKKAWAKILLRRLILRKDLTSLISTVLPLVQAEGDSINLSPENLICTSEELRGIGIKNTDACLDFEKENELLRRHQLNAEM</sequence>
<dbReference type="STRING" id="763406.A0A1E3NDE5"/>
<dbReference type="OrthoDB" id="103454at2759"/>
<dbReference type="InterPro" id="IPR037624">
    <property type="entry name" value="Nup133-like"/>
</dbReference>
<dbReference type="Gene3D" id="2.130.10.10">
    <property type="entry name" value="YVTN repeat-like/Quinoprotein amine dehydrogenase"/>
    <property type="match status" value="1"/>
</dbReference>
<reference evidence="6 7" key="1">
    <citation type="journal article" date="2016" name="Proc. Natl. Acad. Sci. U.S.A.">
        <title>Comparative genomics of biotechnologically important yeasts.</title>
        <authorList>
            <person name="Riley R."/>
            <person name="Haridas S."/>
            <person name="Wolfe K.H."/>
            <person name="Lopes M.R."/>
            <person name="Hittinger C.T."/>
            <person name="Goeker M."/>
            <person name="Salamov A.A."/>
            <person name="Wisecaver J.H."/>
            <person name="Long T.M."/>
            <person name="Calvey C.H."/>
            <person name="Aerts A.L."/>
            <person name="Barry K.W."/>
            <person name="Choi C."/>
            <person name="Clum A."/>
            <person name="Coughlan A.Y."/>
            <person name="Deshpande S."/>
            <person name="Douglass A.P."/>
            <person name="Hanson S.J."/>
            <person name="Klenk H.-P."/>
            <person name="LaButti K.M."/>
            <person name="Lapidus A."/>
            <person name="Lindquist E.A."/>
            <person name="Lipzen A.M."/>
            <person name="Meier-Kolthoff J.P."/>
            <person name="Ohm R.A."/>
            <person name="Otillar R.P."/>
            <person name="Pangilinan J.L."/>
            <person name="Peng Y."/>
            <person name="Rokas A."/>
            <person name="Rosa C.A."/>
            <person name="Scheuner C."/>
            <person name="Sibirny A.A."/>
            <person name="Slot J.C."/>
            <person name="Stielow J.B."/>
            <person name="Sun H."/>
            <person name="Kurtzman C.P."/>
            <person name="Blackwell M."/>
            <person name="Grigoriev I.V."/>
            <person name="Jeffries T.W."/>
        </authorList>
    </citation>
    <scope>NUCLEOTIDE SEQUENCE [LARGE SCALE GENOMIC DNA]</scope>
    <source>
        <strain evidence="6 7">NRRL Y-2026</strain>
    </source>
</reference>
<comment type="subcellular location">
    <subcellularLocation>
        <location evidence="1">Nucleus</location>
    </subcellularLocation>
</comment>
<dbReference type="AlphaFoldDB" id="A0A1E3NDE5"/>
<organism evidence="6 7">
    <name type="scientific">Pichia membranifaciens NRRL Y-2026</name>
    <dbReference type="NCBI Taxonomy" id="763406"/>
    <lineage>
        <taxon>Eukaryota</taxon>
        <taxon>Fungi</taxon>
        <taxon>Dikarya</taxon>
        <taxon>Ascomycota</taxon>
        <taxon>Saccharomycotina</taxon>
        <taxon>Pichiomycetes</taxon>
        <taxon>Pichiales</taxon>
        <taxon>Pichiaceae</taxon>
        <taxon>Pichia</taxon>
    </lineage>
</organism>
<gene>
    <name evidence="6" type="ORF">PICMEDRAFT_18606</name>
</gene>